<feature type="compositionally biased region" description="Basic and acidic residues" evidence="2">
    <location>
        <begin position="88"/>
        <end position="102"/>
    </location>
</feature>
<feature type="region of interest" description="Disordered" evidence="2">
    <location>
        <begin position="17"/>
        <end position="192"/>
    </location>
</feature>
<organism evidence="3 4">
    <name type="scientific">Cotesia congregata</name>
    <name type="common">Parasitoid wasp</name>
    <name type="synonym">Apanteles congregatus</name>
    <dbReference type="NCBI Taxonomy" id="51543"/>
    <lineage>
        <taxon>Eukaryota</taxon>
        <taxon>Metazoa</taxon>
        <taxon>Ecdysozoa</taxon>
        <taxon>Arthropoda</taxon>
        <taxon>Hexapoda</taxon>
        <taxon>Insecta</taxon>
        <taxon>Pterygota</taxon>
        <taxon>Neoptera</taxon>
        <taxon>Endopterygota</taxon>
        <taxon>Hymenoptera</taxon>
        <taxon>Apocrita</taxon>
        <taxon>Ichneumonoidea</taxon>
        <taxon>Braconidae</taxon>
        <taxon>Microgastrinae</taxon>
        <taxon>Cotesia</taxon>
    </lineage>
</organism>
<evidence type="ECO:0000256" key="2">
    <source>
        <dbReference type="SAM" id="MobiDB-lite"/>
    </source>
</evidence>
<protein>
    <submittedName>
        <fullName evidence="3">Uncharacterized protein</fullName>
    </submittedName>
</protein>
<reference evidence="3" key="1">
    <citation type="submission" date="2021-04" db="EMBL/GenBank/DDBJ databases">
        <authorList>
            <person name="Chebbi M.A.C M."/>
        </authorList>
    </citation>
    <scope>NUCLEOTIDE SEQUENCE</scope>
</reference>
<gene>
    <name evidence="3" type="ORF">HICCMSTLAB_LOCUS8070</name>
</gene>
<accession>A0A8J2HEU1</accession>
<feature type="compositionally biased region" description="Basic and acidic residues" evidence="2">
    <location>
        <begin position="165"/>
        <end position="179"/>
    </location>
</feature>
<feature type="compositionally biased region" description="Low complexity" evidence="2">
    <location>
        <begin position="146"/>
        <end position="164"/>
    </location>
</feature>
<sequence length="336" mass="38429">MQDDSFLEEMNLVLPKDRRGRNSVHREEKYNNVTTRQLQSPIGTPTFEREDLESVLRQQRQSTVSPSVMLKTTSRRSIETLSPILHVSDPHLKRKEDLKDKMSPGTRKQPKDTKHGSSLKIKSDKKLKNEEKLKPVENIDRSVDTSKGSSVSKSRSVSKAAGSKESSRLSDGSFKENSKPSDSSEDISTSDGTKEWRRITTDIIKNKEFSDDCESLAMLLAVKDIVSHYTKVESNKVMTAMQVESSKIMKMMQDFYINSQANIIQQFLLMSDDLCDSRPISDNSRIQYLTQENKRLLDNITLLNNRIEELQKIADTVNDLRKENKILKSKIKELTK</sequence>
<dbReference type="Proteomes" id="UP000786811">
    <property type="component" value="Unassembled WGS sequence"/>
</dbReference>
<comment type="caution">
    <text evidence="3">The sequence shown here is derived from an EMBL/GenBank/DDBJ whole genome shotgun (WGS) entry which is preliminary data.</text>
</comment>
<feature type="compositionally biased region" description="Polar residues" evidence="2">
    <location>
        <begin position="56"/>
        <end position="72"/>
    </location>
</feature>
<name>A0A8J2HEU1_COTCN</name>
<feature type="compositionally biased region" description="Polar residues" evidence="2">
    <location>
        <begin position="31"/>
        <end position="43"/>
    </location>
</feature>
<evidence type="ECO:0000256" key="1">
    <source>
        <dbReference type="SAM" id="Coils"/>
    </source>
</evidence>
<evidence type="ECO:0000313" key="3">
    <source>
        <dbReference type="EMBL" id="CAG5096159.1"/>
    </source>
</evidence>
<dbReference type="EMBL" id="CAJNRD030001121">
    <property type="protein sequence ID" value="CAG5096159.1"/>
    <property type="molecule type" value="Genomic_DNA"/>
</dbReference>
<dbReference type="AlphaFoldDB" id="A0A8J2HEU1"/>
<keyword evidence="1" id="KW-0175">Coiled coil</keyword>
<dbReference type="OrthoDB" id="7673585at2759"/>
<feature type="compositionally biased region" description="Basic and acidic residues" evidence="2">
    <location>
        <begin position="109"/>
        <end position="144"/>
    </location>
</feature>
<proteinExistence type="predicted"/>
<evidence type="ECO:0000313" key="4">
    <source>
        <dbReference type="Proteomes" id="UP000786811"/>
    </source>
</evidence>
<feature type="coiled-coil region" evidence="1">
    <location>
        <begin position="286"/>
        <end position="330"/>
    </location>
</feature>
<keyword evidence="4" id="KW-1185">Reference proteome</keyword>